<dbReference type="InterPro" id="IPR056585">
    <property type="entry name" value="Leprecan_dom"/>
</dbReference>
<comment type="similarity">
    <text evidence="1">Belongs to the leprecan family.</text>
</comment>
<evidence type="ECO:0000256" key="1">
    <source>
        <dbReference type="ARBA" id="ARBA00006487"/>
    </source>
</evidence>
<dbReference type="Proteomes" id="UP001163046">
    <property type="component" value="Unassembled WGS sequence"/>
</dbReference>
<keyword evidence="3" id="KW-0325">Glycoprotein</keyword>
<comment type="caution">
    <text evidence="6">The sequence shown here is derived from an EMBL/GenBank/DDBJ whole genome shotgun (WGS) entry which is preliminary data.</text>
</comment>
<organism evidence="6 7">
    <name type="scientific">Desmophyllum pertusum</name>
    <dbReference type="NCBI Taxonomy" id="174260"/>
    <lineage>
        <taxon>Eukaryota</taxon>
        <taxon>Metazoa</taxon>
        <taxon>Cnidaria</taxon>
        <taxon>Anthozoa</taxon>
        <taxon>Hexacorallia</taxon>
        <taxon>Scleractinia</taxon>
        <taxon>Caryophylliina</taxon>
        <taxon>Caryophylliidae</taxon>
        <taxon>Desmophyllum</taxon>
    </lineage>
</organism>
<evidence type="ECO:0000259" key="5">
    <source>
        <dbReference type="Pfam" id="PF23557"/>
    </source>
</evidence>
<dbReference type="GO" id="GO:0030199">
    <property type="term" value="P:collagen fibril organization"/>
    <property type="evidence" value="ECO:0007669"/>
    <property type="project" value="TreeGrafter"/>
</dbReference>
<keyword evidence="7" id="KW-1185">Reference proteome</keyword>
<name>A0A9W9ZMF4_9CNID</name>
<evidence type="ECO:0000313" key="7">
    <source>
        <dbReference type="Proteomes" id="UP001163046"/>
    </source>
</evidence>
<dbReference type="SUPFAM" id="SSF48452">
    <property type="entry name" value="TPR-like"/>
    <property type="match status" value="1"/>
</dbReference>
<feature type="chain" id="PRO_5040990690" description="Leprecan-like alpha-helical domain-containing protein" evidence="4">
    <location>
        <begin position="22"/>
        <end position="304"/>
    </location>
</feature>
<reference evidence="6" key="1">
    <citation type="submission" date="2023-01" db="EMBL/GenBank/DDBJ databases">
        <title>Genome assembly of the deep-sea coral Lophelia pertusa.</title>
        <authorList>
            <person name="Herrera S."/>
            <person name="Cordes E."/>
        </authorList>
    </citation>
    <scope>NUCLEOTIDE SEQUENCE</scope>
    <source>
        <strain evidence="6">USNM1676648</strain>
        <tissue evidence="6">Polyp</tissue>
    </source>
</reference>
<feature type="domain" description="Leprecan-like alpha-helical" evidence="5">
    <location>
        <begin position="37"/>
        <end position="149"/>
    </location>
</feature>
<dbReference type="PANTHER" id="PTHR13986">
    <property type="entry name" value="PROTEIN LYSINE HYDROXYLATION COMPLEX COMPONENT"/>
    <property type="match status" value="1"/>
</dbReference>
<dbReference type="GO" id="GO:0005518">
    <property type="term" value="F:collagen binding"/>
    <property type="evidence" value="ECO:0007669"/>
    <property type="project" value="TreeGrafter"/>
</dbReference>
<feature type="domain" description="Leprecan-like alpha-helical" evidence="5">
    <location>
        <begin position="179"/>
        <end position="301"/>
    </location>
</feature>
<dbReference type="GO" id="GO:0005783">
    <property type="term" value="C:endoplasmic reticulum"/>
    <property type="evidence" value="ECO:0007669"/>
    <property type="project" value="TreeGrafter"/>
</dbReference>
<accession>A0A9W9ZMF4</accession>
<proteinExistence type="inferred from homology"/>
<keyword evidence="2 4" id="KW-0732">Signal</keyword>
<dbReference type="Pfam" id="PF23557">
    <property type="entry name" value="TPR_leprecan"/>
    <property type="match status" value="2"/>
</dbReference>
<dbReference type="InterPro" id="IPR052284">
    <property type="entry name" value="Collagen_mod_leprecan"/>
</dbReference>
<dbReference type="PANTHER" id="PTHR13986:SF8">
    <property type="entry name" value="PROLYL 3-HYDROXYLASE 1-LIKE PROTEIN"/>
    <property type="match status" value="1"/>
</dbReference>
<dbReference type="OrthoDB" id="8517835at2759"/>
<dbReference type="EMBL" id="MU825897">
    <property type="protein sequence ID" value="KAJ7383558.1"/>
    <property type="molecule type" value="Genomic_DNA"/>
</dbReference>
<feature type="signal peptide" evidence="4">
    <location>
        <begin position="1"/>
        <end position="21"/>
    </location>
</feature>
<gene>
    <name evidence="6" type="ORF">OS493_027221</name>
</gene>
<protein>
    <recommendedName>
        <fullName evidence="5">Leprecan-like alpha-helical domain-containing protein</fullName>
    </recommendedName>
</protein>
<dbReference type="AlphaFoldDB" id="A0A9W9ZMF4"/>
<evidence type="ECO:0000256" key="2">
    <source>
        <dbReference type="ARBA" id="ARBA00022729"/>
    </source>
</evidence>
<evidence type="ECO:0000256" key="3">
    <source>
        <dbReference type="ARBA" id="ARBA00023180"/>
    </source>
</evidence>
<evidence type="ECO:0000256" key="4">
    <source>
        <dbReference type="SAM" id="SignalP"/>
    </source>
</evidence>
<dbReference type="InterPro" id="IPR011990">
    <property type="entry name" value="TPR-like_helical_dom_sf"/>
</dbReference>
<sequence>MSPRLIFWLTLAGFSVPFLCADVQDRPNVVRVKSAAYDELFADGIQAYRAEKWSEAVELFEKAIADYRNEKEVKIHCRLRCRERYRASSSHNVISDLELDYYRYTIYSHKCSQQCREKYLGKRTKVSAKVRRDFETRLTYGYLQFSYYKSILSKNSAVTPTRPGTNSQIKETEVGRSIDAARAAYTCTETQPQDQTMADNVKVYKKMPGVTEAGIYSLEPTLHQESYFNSARLYEEEQWSDAIQGFEDALKEYYTAYDSCKIMCEEERENNKILSRSGLFGVHVDVLECRTRCPDQLRKVKGFM</sequence>
<evidence type="ECO:0000313" key="6">
    <source>
        <dbReference type="EMBL" id="KAJ7383558.1"/>
    </source>
</evidence>